<protein>
    <submittedName>
        <fullName evidence="2">Uncharacterized protein</fullName>
    </submittedName>
</protein>
<evidence type="ECO:0000256" key="1">
    <source>
        <dbReference type="SAM" id="MobiDB-lite"/>
    </source>
</evidence>
<reference evidence="2" key="2">
    <citation type="journal article" date="2023" name="IMA Fungus">
        <title>Comparative genomic study of the Penicillium genus elucidates a diverse pangenome and 15 lateral gene transfer events.</title>
        <authorList>
            <person name="Petersen C."/>
            <person name="Sorensen T."/>
            <person name="Nielsen M.R."/>
            <person name="Sondergaard T.E."/>
            <person name="Sorensen J.L."/>
            <person name="Fitzpatrick D.A."/>
            <person name="Frisvad J.C."/>
            <person name="Nielsen K.L."/>
        </authorList>
    </citation>
    <scope>NUCLEOTIDE SEQUENCE</scope>
    <source>
        <strain evidence="2">IBT 30069</strain>
    </source>
</reference>
<comment type="caution">
    <text evidence="2">The sequence shown here is derived from an EMBL/GenBank/DDBJ whole genome shotgun (WGS) entry which is preliminary data.</text>
</comment>
<keyword evidence="3" id="KW-1185">Reference proteome</keyword>
<dbReference type="AlphaFoldDB" id="A0A9W9GC65"/>
<sequence>MVLGDSRTEDFQALTQMQRSAILVRPIWDPDSYPTTRLRLEYRNMHDLHESPKRSKIGSSTSHRRIPAYISLGLEVIPGDKGRNCSRRGGRPPKCQDLQYMD</sequence>
<evidence type="ECO:0000313" key="3">
    <source>
        <dbReference type="Proteomes" id="UP001149165"/>
    </source>
</evidence>
<gene>
    <name evidence="2" type="ORF">N7456_000298</name>
</gene>
<name>A0A9W9GC65_9EURO</name>
<dbReference type="Proteomes" id="UP001149165">
    <property type="component" value="Unassembled WGS sequence"/>
</dbReference>
<evidence type="ECO:0000313" key="2">
    <source>
        <dbReference type="EMBL" id="KAJ5115950.1"/>
    </source>
</evidence>
<dbReference type="EMBL" id="JAPQKH010000001">
    <property type="protein sequence ID" value="KAJ5115950.1"/>
    <property type="molecule type" value="Genomic_DNA"/>
</dbReference>
<reference evidence="2" key="1">
    <citation type="submission" date="2022-11" db="EMBL/GenBank/DDBJ databases">
        <authorList>
            <person name="Petersen C."/>
        </authorList>
    </citation>
    <scope>NUCLEOTIDE SEQUENCE</scope>
    <source>
        <strain evidence="2">IBT 30069</strain>
    </source>
</reference>
<feature type="region of interest" description="Disordered" evidence="1">
    <location>
        <begin position="80"/>
        <end position="102"/>
    </location>
</feature>
<proteinExistence type="predicted"/>
<accession>A0A9W9GC65</accession>
<organism evidence="2 3">
    <name type="scientific">Penicillium angulare</name>
    <dbReference type="NCBI Taxonomy" id="116970"/>
    <lineage>
        <taxon>Eukaryota</taxon>
        <taxon>Fungi</taxon>
        <taxon>Dikarya</taxon>
        <taxon>Ascomycota</taxon>
        <taxon>Pezizomycotina</taxon>
        <taxon>Eurotiomycetes</taxon>
        <taxon>Eurotiomycetidae</taxon>
        <taxon>Eurotiales</taxon>
        <taxon>Aspergillaceae</taxon>
        <taxon>Penicillium</taxon>
    </lineage>
</organism>